<evidence type="ECO:0000313" key="2">
    <source>
        <dbReference type="EMBL" id="GAA0619611.1"/>
    </source>
</evidence>
<dbReference type="EMBL" id="BAAAHE010000016">
    <property type="protein sequence ID" value="GAA0619611.1"/>
    <property type="molecule type" value="Genomic_DNA"/>
</dbReference>
<keyword evidence="3" id="KW-1185">Reference proteome</keyword>
<comment type="caution">
    <text evidence="2">The sequence shown here is derived from an EMBL/GenBank/DDBJ whole genome shotgun (WGS) entry which is preliminary data.</text>
</comment>
<gene>
    <name evidence="2" type="ORF">GCM10009547_22630</name>
</gene>
<organism evidence="2 3">
    <name type="scientific">Sporichthya brevicatena</name>
    <dbReference type="NCBI Taxonomy" id="171442"/>
    <lineage>
        <taxon>Bacteria</taxon>
        <taxon>Bacillati</taxon>
        <taxon>Actinomycetota</taxon>
        <taxon>Actinomycetes</taxon>
        <taxon>Sporichthyales</taxon>
        <taxon>Sporichthyaceae</taxon>
        <taxon>Sporichthya</taxon>
    </lineage>
</organism>
<evidence type="ECO:0000313" key="3">
    <source>
        <dbReference type="Proteomes" id="UP001500957"/>
    </source>
</evidence>
<feature type="region of interest" description="Disordered" evidence="1">
    <location>
        <begin position="205"/>
        <end position="224"/>
    </location>
</feature>
<reference evidence="2 3" key="1">
    <citation type="journal article" date="2019" name="Int. J. Syst. Evol. Microbiol.">
        <title>The Global Catalogue of Microorganisms (GCM) 10K type strain sequencing project: providing services to taxonomists for standard genome sequencing and annotation.</title>
        <authorList>
            <consortium name="The Broad Institute Genomics Platform"/>
            <consortium name="The Broad Institute Genome Sequencing Center for Infectious Disease"/>
            <person name="Wu L."/>
            <person name="Ma J."/>
        </authorList>
    </citation>
    <scope>NUCLEOTIDE SEQUENCE [LARGE SCALE GENOMIC DNA]</scope>
    <source>
        <strain evidence="2 3">JCM 10671</strain>
    </source>
</reference>
<protein>
    <submittedName>
        <fullName evidence="2">Uncharacterized protein</fullName>
    </submittedName>
</protein>
<proteinExistence type="predicted"/>
<dbReference type="Proteomes" id="UP001500957">
    <property type="component" value="Unassembled WGS sequence"/>
</dbReference>
<name>A0ABN1GU60_9ACTN</name>
<sequence length="402" mass="41657">MPVQLSDLLTPHLTGVEAVVQLSGPAVALPGELSARPPADDERFGPGTLVVLADAPVAEVAARLQAGARVLLLSTDAGDPVPLHLIGRSGTLQLLAASALEDADPDADTVAGAALLTCVEAHPGLPEVDPDDDEDVDVMSGAAATARYERAIAGRDRRIQSLEARISALESSATYVVGRTLVNAARNPRKAKTLPSDLWGMWKGRAGRSRKGGEAAPATAAPSRGLAARQVNELDDIDAGLLYLTHTAMAIGPRTVPVLAGILTADTAPALRGDVANPHAVVNTLLPHDGEGIVTRTDPDVVLIESAALGAPGPWAYTTQGAYGVRDKALVDIITAARAMGRPVVVWWNSPHYASPGLNRVATHADLVLTDAEPGPALVARLNAELDLGFDLPAERAVEENA</sequence>
<accession>A0ABN1GU60</accession>
<dbReference type="RefSeq" id="WP_344604713.1">
    <property type="nucleotide sequence ID" value="NZ_BAAAHE010000016.1"/>
</dbReference>
<evidence type="ECO:0000256" key="1">
    <source>
        <dbReference type="SAM" id="MobiDB-lite"/>
    </source>
</evidence>